<protein>
    <submittedName>
        <fullName evidence="5">3'-5' exonuclease</fullName>
    </submittedName>
</protein>
<dbReference type="RefSeq" id="WP_153737414.1">
    <property type="nucleotide sequence ID" value="NZ_WJNG01000011.1"/>
</dbReference>
<dbReference type="PANTHER" id="PTHR30231">
    <property type="entry name" value="DNA POLYMERASE III SUBUNIT EPSILON"/>
    <property type="match status" value="1"/>
</dbReference>
<evidence type="ECO:0000256" key="3">
    <source>
        <dbReference type="ARBA" id="ARBA00022839"/>
    </source>
</evidence>
<dbReference type="PANTHER" id="PTHR30231:SF4">
    <property type="entry name" value="PROTEIN NEN2"/>
    <property type="match status" value="1"/>
</dbReference>
<keyword evidence="3 5" id="KW-0269">Exonuclease</keyword>
<dbReference type="Proteomes" id="UP000799092">
    <property type="component" value="Unassembled WGS sequence"/>
</dbReference>
<keyword evidence="6" id="KW-1185">Reference proteome</keyword>
<name>A0A6A8DDM8_9BACI</name>
<sequence length="244" mass="28040">MVMNQMLQFVKQMSGKLNSNVYTGLPNHTDASKMAYLRNLQRELKNKDVLEIPLNELKVIVFDIETTGFYPYNGDKMLSIGAIKMQGDQILEDQVFYSPIYSETAPSEEIERLTGITKDQLENAPPIHNVLKDFYYFIKSDTLVAHHSSHEKQFMKHATWTSMKTSFQHRIIDTSFLTKIIEPETKLVTLDECCAHYGIAIEHRHHALYDAIATAKLWSESVQSIQEMGFSNLKDVYSEIANIK</sequence>
<keyword evidence="2" id="KW-0378">Hydrolase</keyword>
<dbReference type="OrthoDB" id="9804290at2"/>
<dbReference type="GO" id="GO:0003677">
    <property type="term" value="F:DNA binding"/>
    <property type="evidence" value="ECO:0007669"/>
    <property type="project" value="InterPro"/>
</dbReference>
<feature type="domain" description="Exonuclease" evidence="4">
    <location>
        <begin position="58"/>
        <end position="227"/>
    </location>
</feature>
<dbReference type="SMART" id="SM00479">
    <property type="entry name" value="EXOIII"/>
    <property type="match status" value="1"/>
</dbReference>
<dbReference type="InterPro" id="IPR006054">
    <property type="entry name" value="DnaQ"/>
</dbReference>
<dbReference type="InterPro" id="IPR012337">
    <property type="entry name" value="RNaseH-like_sf"/>
</dbReference>
<comment type="caution">
    <text evidence="5">The sequence shown here is derived from an EMBL/GenBank/DDBJ whole genome shotgun (WGS) entry which is preliminary data.</text>
</comment>
<dbReference type="FunFam" id="3.30.420.10:FF:000045">
    <property type="entry name" value="3'-5' exonuclease DinG"/>
    <property type="match status" value="1"/>
</dbReference>
<gene>
    <name evidence="5" type="ORF">GH741_14095</name>
</gene>
<organism evidence="5 6">
    <name type="scientific">Aquibacillus halophilus</name>
    <dbReference type="NCBI Taxonomy" id="930132"/>
    <lineage>
        <taxon>Bacteria</taxon>
        <taxon>Bacillati</taxon>
        <taxon>Bacillota</taxon>
        <taxon>Bacilli</taxon>
        <taxon>Bacillales</taxon>
        <taxon>Bacillaceae</taxon>
        <taxon>Aquibacillus</taxon>
    </lineage>
</organism>
<keyword evidence="1" id="KW-0540">Nuclease</keyword>
<evidence type="ECO:0000256" key="2">
    <source>
        <dbReference type="ARBA" id="ARBA00022801"/>
    </source>
</evidence>
<dbReference type="Pfam" id="PF00929">
    <property type="entry name" value="RNase_T"/>
    <property type="match status" value="1"/>
</dbReference>
<dbReference type="GO" id="GO:0006260">
    <property type="term" value="P:DNA replication"/>
    <property type="evidence" value="ECO:0007669"/>
    <property type="project" value="InterPro"/>
</dbReference>
<dbReference type="NCBIfam" id="TIGR00573">
    <property type="entry name" value="dnaq"/>
    <property type="match status" value="1"/>
</dbReference>
<dbReference type="GO" id="GO:0005829">
    <property type="term" value="C:cytosol"/>
    <property type="evidence" value="ECO:0007669"/>
    <property type="project" value="TreeGrafter"/>
</dbReference>
<evidence type="ECO:0000313" key="5">
    <source>
        <dbReference type="EMBL" id="MRH43805.1"/>
    </source>
</evidence>
<accession>A0A6A8DDM8</accession>
<dbReference type="EMBL" id="WJNG01000011">
    <property type="protein sequence ID" value="MRH43805.1"/>
    <property type="molecule type" value="Genomic_DNA"/>
</dbReference>
<dbReference type="SUPFAM" id="SSF53098">
    <property type="entry name" value="Ribonuclease H-like"/>
    <property type="match status" value="1"/>
</dbReference>
<evidence type="ECO:0000256" key="1">
    <source>
        <dbReference type="ARBA" id="ARBA00022722"/>
    </source>
</evidence>
<dbReference type="GO" id="GO:0008408">
    <property type="term" value="F:3'-5' exonuclease activity"/>
    <property type="evidence" value="ECO:0007669"/>
    <property type="project" value="TreeGrafter"/>
</dbReference>
<proteinExistence type="predicted"/>
<dbReference type="GO" id="GO:0003887">
    <property type="term" value="F:DNA-directed DNA polymerase activity"/>
    <property type="evidence" value="ECO:0007669"/>
    <property type="project" value="InterPro"/>
</dbReference>
<dbReference type="NCBIfam" id="NF005836">
    <property type="entry name" value="PRK07740.1"/>
    <property type="match status" value="1"/>
</dbReference>
<evidence type="ECO:0000259" key="4">
    <source>
        <dbReference type="SMART" id="SM00479"/>
    </source>
</evidence>
<dbReference type="Gene3D" id="3.30.420.10">
    <property type="entry name" value="Ribonuclease H-like superfamily/Ribonuclease H"/>
    <property type="match status" value="1"/>
</dbReference>
<dbReference type="InterPro" id="IPR013520">
    <property type="entry name" value="Ribonucl_H"/>
</dbReference>
<evidence type="ECO:0000313" key="6">
    <source>
        <dbReference type="Proteomes" id="UP000799092"/>
    </source>
</evidence>
<dbReference type="InterPro" id="IPR036397">
    <property type="entry name" value="RNaseH_sf"/>
</dbReference>
<dbReference type="AlphaFoldDB" id="A0A6A8DDM8"/>
<dbReference type="CDD" id="cd06127">
    <property type="entry name" value="DEDDh"/>
    <property type="match status" value="1"/>
</dbReference>
<reference evidence="5" key="1">
    <citation type="submission" date="2019-11" db="EMBL/GenBank/DDBJ databases">
        <authorList>
            <person name="Li J."/>
        </authorList>
    </citation>
    <scope>NUCLEOTIDE SEQUENCE</scope>
    <source>
        <strain evidence="5">B6B</strain>
    </source>
</reference>